<proteinExistence type="predicted"/>
<feature type="region of interest" description="Disordered" evidence="1">
    <location>
        <begin position="39"/>
        <end position="65"/>
    </location>
</feature>
<name>A0A183Q512_9TREM</name>
<dbReference type="AlphaFoldDB" id="A0A183Q512"/>
<feature type="non-terminal residue" evidence="2">
    <location>
        <position position="1"/>
    </location>
</feature>
<organism evidence="2 3">
    <name type="scientific">Schistosoma mattheei</name>
    <dbReference type="NCBI Taxonomy" id="31246"/>
    <lineage>
        <taxon>Eukaryota</taxon>
        <taxon>Metazoa</taxon>
        <taxon>Spiralia</taxon>
        <taxon>Lophotrochozoa</taxon>
        <taxon>Platyhelminthes</taxon>
        <taxon>Trematoda</taxon>
        <taxon>Digenea</taxon>
        <taxon>Strigeidida</taxon>
        <taxon>Schistosomatoidea</taxon>
        <taxon>Schistosomatidae</taxon>
        <taxon>Schistosoma</taxon>
    </lineage>
</organism>
<keyword evidence="3" id="KW-1185">Reference proteome</keyword>
<sequence>DDTALVHSVFAIVAARLRKKHNGSKGFIKKVSEYDKLGQTHYDNSTTNNRNIHENKSKSHQTSKQIHQHIKLASYTSNDLTKQAKYKEMNNNDEQQSWHLCIKWNPNQLSNQSTFNSINLNDQNKTLSNETTHQLKLKKTHILATLVNNYDYCSRQISKNIDHIHNYDHDHDHDRDQCKYRSKIMMNSLDQTNSTTMLHCQQCLFKMNKGYMKQRYLNGQCNNNNNNNNNNNKAVNDNSTSTMLCCSHCNQWFIPLWNQQSQLHRWLTHYQEVFFPY</sequence>
<dbReference type="STRING" id="31246.A0A183Q512"/>
<evidence type="ECO:0000256" key="1">
    <source>
        <dbReference type="SAM" id="MobiDB-lite"/>
    </source>
</evidence>
<feature type="compositionally biased region" description="Polar residues" evidence="1">
    <location>
        <begin position="41"/>
        <end position="50"/>
    </location>
</feature>
<evidence type="ECO:0000313" key="3">
    <source>
        <dbReference type="Proteomes" id="UP000269396"/>
    </source>
</evidence>
<accession>A0A183Q512</accession>
<dbReference type="Proteomes" id="UP000269396">
    <property type="component" value="Unassembled WGS sequence"/>
</dbReference>
<protein>
    <submittedName>
        <fullName evidence="2">Uncharacterized protein</fullName>
    </submittedName>
</protein>
<gene>
    <name evidence="2" type="ORF">SMTD_LOCUS21698</name>
</gene>
<reference evidence="2 3" key="1">
    <citation type="submission" date="2018-11" db="EMBL/GenBank/DDBJ databases">
        <authorList>
            <consortium name="Pathogen Informatics"/>
        </authorList>
    </citation>
    <scope>NUCLEOTIDE SEQUENCE [LARGE SCALE GENOMIC DNA]</scope>
    <source>
        <strain>Denwood</strain>
        <strain evidence="3">Zambia</strain>
    </source>
</reference>
<evidence type="ECO:0000313" key="2">
    <source>
        <dbReference type="EMBL" id="VDP85458.1"/>
    </source>
</evidence>
<dbReference type="EMBL" id="UZAL01048185">
    <property type="protein sequence ID" value="VDP85458.1"/>
    <property type="molecule type" value="Genomic_DNA"/>
</dbReference>